<keyword evidence="3 6" id="KW-0134">Cell wall</keyword>
<dbReference type="Proteomes" id="UP000027073">
    <property type="component" value="Unassembled WGS sequence"/>
</dbReference>
<dbReference type="InterPro" id="IPR001338">
    <property type="entry name" value="Class_I_Hydrophobin"/>
</dbReference>
<keyword evidence="5 6" id="KW-1015">Disulfide bond</keyword>
<dbReference type="GO" id="GO:0005199">
    <property type="term" value="F:structural constituent of cell wall"/>
    <property type="evidence" value="ECO:0007669"/>
    <property type="project" value="InterPro"/>
</dbReference>
<name>A0A067NFL5_PLEO1</name>
<dbReference type="VEuPathDB" id="FungiDB:PLEOSDRAFT_163776"/>
<dbReference type="HOGENOM" id="CLU_2050619_0_0_1"/>
<feature type="chain" id="PRO_5013986276" description="Hydrophobin" evidence="6">
    <location>
        <begin position="20"/>
        <end position="120"/>
    </location>
</feature>
<proteinExistence type="inferred from homology"/>
<dbReference type="AlphaFoldDB" id="A0A067NFL5"/>
<reference evidence="8" key="1">
    <citation type="journal article" date="2014" name="Proc. Natl. Acad. Sci. U.S.A.">
        <title>Extensive sampling of basidiomycete genomes demonstrates inadequacy of the white-rot/brown-rot paradigm for wood decay fungi.</title>
        <authorList>
            <person name="Riley R."/>
            <person name="Salamov A.A."/>
            <person name="Brown D.W."/>
            <person name="Nagy L.G."/>
            <person name="Floudas D."/>
            <person name="Held B.W."/>
            <person name="Levasseur A."/>
            <person name="Lombard V."/>
            <person name="Morin E."/>
            <person name="Otillar R."/>
            <person name="Lindquist E.A."/>
            <person name="Sun H."/>
            <person name="LaButti K.M."/>
            <person name="Schmutz J."/>
            <person name="Jabbour D."/>
            <person name="Luo H."/>
            <person name="Baker S.E."/>
            <person name="Pisabarro A.G."/>
            <person name="Walton J.D."/>
            <person name="Blanchette R.A."/>
            <person name="Henrissat B."/>
            <person name="Martin F."/>
            <person name="Cullen D."/>
            <person name="Hibbett D.S."/>
            <person name="Grigoriev I.V."/>
        </authorList>
    </citation>
    <scope>NUCLEOTIDE SEQUENCE [LARGE SCALE GENOMIC DNA]</scope>
    <source>
        <strain evidence="8">PC15</strain>
    </source>
</reference>
<gene>
    <name evidence="7" type="ORF">PLEOSDRAFT_163776</name>
</gene>
<keyword evidence="6" id="KW-0732">Signal</keyword>
<dbReference type="InParanoid" id="A0A067NFL5"/>
<dbReference type="OrthoDB" id="10514701at2759"/>
<dbReference type="EMBL" id="KL198014">
    <property type="protein sequence ID" value="KDQ22887.1"/>
    <property type="molecule type" value="Genomic_DNA"/>
</dbReference>
<organism evidence="7 8">
    <name type="scientific">Pleurotus ostreatus (strain PC15)</name>
    <name type="common">Oyster mushroom</name>
    <dbReference type="NCBI Taxonomy" id="1137138"/>
    <lineage>
        <taxon>Eukaryota</taxon>
        <taxon>Fungi</taxon>
        <taxon>Dikarya</taxon>
        <taxon>Basidiomycota</taxon>
        <taxon>Agaricomycotina</taxon>
        <taxon>Agaricomycetes</taxon>
        <taxon>Agaricomycetidae</taxon>
        <taxon>Agaricales</taxon>
        <taxon>Pleurotineae</taxon>
        <taxon>Pleurotaceae</taxon>
        <taxon>Pleurotus</taxon>
    </lineage>
</organism>
<evidence type="ECO:0000256" key="2">
    <source>
        <dbReference type="ARBA" id="ARBA00010446"/>
    </source>
</evidence>
<evidence type="ECO:0000256" key="4">
    <source>
        <dbReference type="ARBA" id="ARBA00022525"/>
    </source>
</evidence>
<evidence type="ECO:0000256" key="6">
    <source>
        <dbReference type="RuleBase" id="RU365009"/>
    </source>
</evidence>
<accession>A0A067NFL5</accession>
<feature type="signal peptide" evidence="6">
    <location>
        <begin position="1"/>
        <end position="19"/>
    </location>
</feature>
<dbReference type="GO" id="GO:0009277">
    <property type="term" value="C:fungal-type cell wall"/>
    <property type="evidence" value="ECO:0007669"/>
    <property type="project" value="InterPro"/>
</dbReference>
<evidence type="ECO:0000256" key="1">
    <source>
        <dbReference type="ARBA" id="ARBA00004191"/>
    </source>
</evidence>
<evidence type="ECO:0000256" key="3">
    <source>
        <dbReference type="ARBA" id="ARBA00022512"/>
    </source>
</evidence>
<protein>
    <recommendedName>
        <fullName evidence="6">Hydrophobin</fullName>
    </recommendedName>
</protein>
<comment type="subcellular location">
    <subcellularLocation>
        <location evidence="1 6">Secreted</location>
        <location evidence="1 6">Cell wall</location>
    </subcellularLocation>
</comment>
<dbReference type="Pfam" id="PF01185">
    <property type="entry name" value="Hydrophobin"/>
    <property type="match status" value="1"/>
</dbReference>
<evidence type="ECO:0000256" key="5">
    <source>
        <dbReference type="ARBA" id="ARBA00023157"/>
    </source>
</evidence>
<comment type="similarity">
    <text evidence="2 6">Belongs to the fungal hydrophobin family.</text>
</comment>
<dbReference type="PROSITE" id="PS51257">
    <property type="entry name" value="PROKAR_LIPOPROTEIN"/>
    <property type="match status" value="1"/>
</dbReference>
<evidence type="ECO:0000313" key="7">
    <source>
        <dbReference type="EMBL" id="KDQ22887.1"/>
    </source>
</evidence>
<sequence>MFAIRTSVALLACAMFASCTVLPRTGSSSDGGSSGGSNQQCSTGSTLCCSSQTTDDLLAGVDGTLQSVLGALLTGGAIDSCERIGADTPCAVQPLCCQLNLASGGSFLVNLSCTEIDTNI</sequence>
<evidence type="ECO:0000313" key="8">
    <source>
        <dbReference type="Proteomes" id="UP000027073"/>
    </source>
</evidence>
<keyword evidence="4 6" id="KW-0964">Secreted</keyword>